<dbReference type="AlphaFoldDB" id="A0A0N4VQM2"/>
<dbReference type="EMBL" id="UXUI01014790">
    <property type="protein sequence ID" value="VDD97716.1"/>
    <property type="molecule type" value="Genomic_DNA"/>
</dbReference>
<evidence type="ECO:0000313" key="1">
    <source>
        <dbReference type="EMBL" id="VDD97716.1"/>
    </source>
</evidence>
<reference evidence="3" key="1">
    <citation type="submission" date="2017-02" db="UniProtKB">
        <authorList>
            <consortium name="WormBaseParasite"/>
        </authorList>
    </citation>
    <scope>IDENTIFICATION</scope>
</reference>
<keyword evidence="2" id="KW-1185">Reference proteome</keyword>
<organism evidence="3">
    <name type="scientific">Enterobius vermicularis</name>
    <name type="common">Human pinworm</name>
    <dbReference type="NCBI Taxonomy" id="51028"/>
    <lineage>
        <taxon>Eukaryota</taxon>
        <taxon>Metazoa</taxon>
        <taxon>Ecdysozoa</taxon>
        <taxon>Nematoda</taxon>
        <taxon>Chromadorea</taxon>
        <taxon>Rhabditida</taxon>
        <taxon>Spirurina</taxon>
        <taxon>Oxyuridomorpha</taxon>
        <taxon>Oxyuroidea</taxon>
        <taxon>Oxyuridae</taxon>
        <taxon>Enterobius</taxon>
    </lineage>
</organism>
<protein>
    <submittedName>
        <fullName evidence="3">Movement protein</fullName>
    </submittedName>
</protein>
<evidence type="ECO:0000313" key="2">
    <source>
        <dbReference type="Proteomes" id="UP000274131"/>
    </source>
</evidence>
<evidence type="ECO:0000313" key="3">
    <source>
        <dbReference type="WBParaSite" id="EVEC_0001332301-mRNA-1"/>
    </source>
</evidence>
<proteinExistence type="predicted"/>
<sequence>MSIYMLNEGQLPPEAIEIIIGYNRCSLSTEIDCRSGSQSSSMLLHCCQLTGQQRSNDYGESGTNSYGCRQYPLQR</sequence>
<reference evidence="1 2" key="2">
    <citation type="submission" date="2018-10" db="EMBL/GenBank/DDBJ databases">
        <authorList>
            <consortium name="Pathogen Informatics"/>
        </authorList>
    </citation>
    <scope>NUCLEOTIDE SEQUENCE [LARGE SCALE GENOMIC DNA]</scope>
</reference>
<name>A0A0N4VQM2_ENTVE</name>
<gene>
    <name evidence="1" type="ORF">EVEC_LOCUS12467</name>
</gene>
<dbReference type="Proteomes" id="UP000274131">
    <property type="component" value="Unassembled WGS sequence"/>
</dbReference>
<dbReference type="WBParaSite" id="EVEC_0001332301-mRNA-1">
    <property type="protein sequence ID" value="EVEC_0001332301-mRNA-1"/>
    <property type="gene ID" value="EVEC_0001332301"/>
</dbReference>
<accession>A0A0N4VQM2</accession>